<evidence type="ECO:0000259" key="7">
    <source>
        <dbReference type="Pfam" id="PF02272"/>
    </source>
</evidence>
<name>A0A4Z0WFQ2_9GAMM</name>
<evidence type="ECO:0000256" key="5">
    <source>
        <dbReference type="ARBA" id="ARBA00022839"/>
    </source>
</evidence>
<dbReference type="Gene3D" id="3.10.310.30">
    <property type="match status" value="1"/>
</dbReference>
<organism evidence="9 10">
    <name type="scientific">Natronospirillum operosum</name>
    <dbReference type="NCBI Taxonomy" id="2759953"/>
    <lineage>
        <taxon>Bacteria</taxon>
        <taxon>Pseudomonadati</taxon>
        <taxon>Pseudomonadota</taxon>
        <taxon>Gammaproteobacteria</taxon>
        <taxon>Oceanospirillales</taxon>
        <taxon>Natronospirillaceae</taxon>
        <taxon>Natronospirillum</taxon>
    </lineage>
</organism>
<reference evidence="9 10" key="1">
    <citation type="submission" date="2019-04" db="EMBL/GenBank/DDBJ databases">
        <title>Natronospirillum operosus gen. nov., sp. nov., a haloalkaliphilic satellite isolated from decaying biomass of laboratory culture of cyanobacterium Geitlerinema sp. and proposal of Natronospirillaceae fam. nov. and Saccharospirillaceae fam. nov.</title>
        <authorList>
            <person name="Kevbrin V."/>
            <person name="Boltyanskaya Y."/>
            <person name="Koziaeva V."/>
            <person name="Grouzdev D.S."/>
            <person name="Park M."/>
            <person name="Cho J."/>
        </authorList>
    </citation>
    <scope>NUCLEOTIDE SEQUENCE [LARGE SCALE GENOMIC DNA]</scope>
    <source>
        <strain evidence="9 10">G-116</strain>
    </source>
</reference>
<keyword evidence="3" id="KW-0540">Nuclease</keyword>
<dbReference type="InterPro" id="IPR004610">
    <property type="entry name" value="RecJ"/>
</dbReference>
<comment type="caution">
    <text evidence="9">The sequence shown here is derived from an EMBL/GenBank/DDBJ whole genome shotgun (WGS) entry which is preliminary data.</text>
</comment>
<dbReference type="SUPFAM" id="SSF64182">
    <property type="entry name" value="DHH phosphoesterases"/>
    <property type="match status" value="1"/>
</dbReference>
<dbReference type="Gene3D" id="3.90.1640.30">
    <property type="match status" value="1"/>
</dbReference>
<dbReference type="InterPro" id="IPR001667">
    <property type="entry name" value="DDH_dom"/>
</dbReference>
<dbReference type="PANTHER" id="PTHR30255">
    <property type="entry name" value="SINGLE-STRANDED-DNA-SPECIFIC EXONUCLEASE RECJ"/>
    <property type="match status" value="1"/>
</dbReference>
<evidence type="ECO:0000256" key="3">
    <source>
        <dbReference type="ARBA" id="ARBA00022722"/>
    </source>
</evidence>
<feature type="domain" description="DDH" evidence="6">
    <location>
        <begin position="72"/>
        <end position="232"/>
    </location>
</feature>
<dbReference type="InterPro" id="IPR041122">
    <property type="entry name" value="RecJ_OB"/>
</dbReference>
<proteinExistence type="inferred from homology"/>
<dbReference type="Pfam" id="PF01368">
    <property type="entry name" value="DHH"/>
    <property type="match status" value="1"/>
</dbReference>
<evidence type="ECO:0000259" key="6">
    <source>
        <dbReference type="Pfam" id="PF01368"/>
    </source>
</evidence>
<dbReference type="GO" id="GO:0003676">
    <property type="term" value="F:nucleic acid binding"/>
    <property type="evidence" value="ECO:0007669"/>
    <property type="project" value="InterPro"/>
</dbReference>
<comment type="similarity">
    <text evidence="1">Belongs to the RecJ family.</text>
</comment>
<dbReference type="Proteomes" id="UP000297475">
    <property type="component" value="Unassembled WGS sequence"/>
</dbReference>
<sequence>MRVERIRQRPVPDQVPALAGYSPLSCRLLASRGLSGPADTLRLAELLPPDDLKDAEAAARLLLDALQAGVPMVIVGDYDVDGAASTALMVRALRDGFGAQVDYFIPSRFTQGYGLSPAVVEAVQAQSPELPRLLITVDNGIASHAGIAAAQALGMRVIVTDHHLPGDQPCSADAVVNPNQPGCAFPSKVACGCTVAFYVLLVLRRLAADWLTEQGREAPNLADYLDLVALATIADVVPLDGNNRILVEQGLRRLRAGAARPGILALLEAAGRDPTRLTSQDLGFVLGPRLNAAGRMDDMTIGVACLLTDSMEDARALAAMLEEFNQARKQVQNRMVDQATGLLVQAEGLLKQQGAEDSAEPARVRVLWHADWHEGIVGLVAGRLKERLQKPVVALCQGDNGLWKGSARSIPGVHIRDLLAWVDAREPGLIRQFGGHAMAAGLSLEEDSLPRLRSRLQDAAAALVPEEAWVAELTVDGSLNGEQFGLQQAEELTRLGPWGQGCPLPLFCNAFRVVQQRWLGGRHLKLVLQPEDDNRTLDAIWFFCPLDPETSLPEVVSLVYELAVNEFRGQKAPQLIIRAEVPAELI</sequence>
<gene>
    <name evidence="9" type="primary">recJ</name>
    <name evidence="9" type="ORF">E4656_05520</name>
</gene>
<keyword evidence="10" id="KW-1185">Reference proteome</keyword>
<dbReference type="OrthoDB" id="9809852at2"/>
<dbReference type="PANTHER" id="PTHR30255:SF2">
    <property type="entry name" value="SINGLE-STRANDED-DNA-SPECIFIC EXONUCLEASE RECJ"/>
    <property type="match status" value="1"/>
</dbReference>
<keyword evidence="4" id="KW-0378">Hydrolase</keyword>
<protein>
    <recommendedName>
        <fullName evidence="2">Single-stranded-DNA-specific exonuclease RecJ</fullName>
    </recommendedName>
</protein>
<dbReference type="Pfam" id="PF02272">
    <property type="entry name" value="DHHA1"/>
    <property type="match status" value="1"/>
</dbReference>
<evidence type="ECO:0000259" key="8">
    <source>
        <dbReference type="Pfam" id="PF17768"/>
    </source>
</evidence>
<keyword evidence="5 9" id="KW-0269">Exonuclease</keyword>
<dbReference type="AlphaFoldDB" id="A0A4Z0WFQ2"/>
<dbReference type="InterPro" id="IPR038763">
    <property type="entry name" value="DHH_sf"/>
</dbReference>
<dbReference type="GO" id="GO:0006310">
    <property type="term" value="P:DNA recombination"/>
    <property type="evidence" value="ECO:0007669"/>
    <property type="project" value="InterPro"/>
</dbReference>
<accession>A0A4Z0WFQ2</accession>
<dbReference type="InterPro" id="IPR003156">
    <property type="entry name" value="DHHA1_dom"/>
</dbReference>
<evidence type="ECO:0000313" key="9">
    <source>
        <dbReference type="EMBL" id="TGG95860.1"/>
    </source>
</evidence>
<dbReference type="GO" id="GO:0006281">
    <property type="term" value="P:DNA repair"/>
    <property type="evidence" value="ECO:0007669"/>
    <property type="project" value="InterPro"/>
</dbReference>
<feature type="domain" description="DHHA1" evidence="7">
    <location>
        <begin position="367"/>
        <end position="460"/>
    </location>
</feature>
<evidence type="ECO:0000256" key="2">
    <source>
        <dbReference type="ARBA" id="ARBA00019841"/>
    </source>
</evidence>
<evidence type="ECO:0000256" key="1">
    <source>
        <dbReference type="ARBA" id="ARBA00005915"/>
    </source>
</evidence>
<dbReference type="NCBIfam" id="TIGR00644">
    <property type="entry name" value="recJ"/>
    <property type="match status" value="1"/>
</dbReference>
<dbReference type="GO" id="GO:0008409">
    <property type="term" value="F:5'-3' exonuclease activity"/>
    <property type="evidence" value="ECO:0007669"/>
    <property type="project" value="InterPro"/>
</dbReference>
<feature type="domain" description="RecJ OB" evidence="8">
    <location>
        <begin position="475"/>
        <end position="578"/>
    </location>
</feature>
<dbReference type="RefSeq" id="WP_135481863.1">
    <property type="nucleotide sequence ID" value="NZ_SRMF01000001.1"/>
</dbReference>
<evidence type="ECO:0000313" key="10">
    <source>
        <dbReference type="Proteomes" id="UP000297475"/>
    </source>
</evidence>
<evidence type="ECO:0000256" key="4">
    <source>
        <dbReference type="ARBA" id="ARBA00022801"/>
    </source>
</evidence>
<dbReference type="EMBL" id="SRMF01000001">
    <property type="protein sequence ID" value="TGG95860.1"/>
    <property type="molecule type" value="Genomic_DNA"/>
</dbReference>
<dbReference type="Pfam" id="PF17768">
    <property type="entry name" value="RecJ_OB"/>
    <property type="match status" value="1"/>
</dbReference>
<dbReference type="InterPro" id="IPR051673">
    <property type="entry name" value="SSDNA_exonuclease_RecJ"/>
</dbReference>